<protein>
    <recommendedName>
        <fullName evidence="8">Molybdenum cofactor guanylyltransferase</fullName>
        <shortName evidence="8">MoCo guanylyltransferase</shortName>
        <ecNumber evidence="8">2.7.7.77</ecNumber>
    </recommendedName>
    <alternativeName>
        <fullName evidence="8">GTP:molybdopterin guanylyltransferase</fullName>
    </alternativeName>
    <alternativeName>
        <fullName evidence="8">Mo-MPT guanylyltransferase</fullName>
    </alternativeName>
    <alternativeName>
        <fullName evidence="8">Molybdopterin guanylyltransferase</fullName>
    </alternativeName>
    <alternativeName>
        <fullName evidence="8">Molybdopterin-guanine dinucleotide synthase</fullName>
        <shortName evidence="8">MGD synthase</shortName>
    </alternativeName>
</protein>
<keyword evidence="10" id="KW-0548">Nucleotidyltransferase</keyword>
<dbReference type="Pfam" id="PF12804">
    <property type="entry name" value="NTP_transf_3"/>
    <property type="match status" value="1"/>
</dbReference>
<feature type="binding site" evidence="8">
    <location>
        <position position="102"/>
    </location>
    <ligand>
        <name>Mg(2+)</name>
        <dbReference type="ChEBI" id="CHEBI:18420"/>
    </ligand>
</feature>
<dbReference type="Proteomes" id="UP000644699">
    <property type="component" value="Unassembled WGS sequence"/>
</dbReference>
<evidence type="ECO:0000256" key="2">
    <source>
        <dbReference type="ARBA" id="ARBA00022679"/>
    </source>
</evidence>
<evidence type="ECO:0000256" key="1">
    <source>
        <dbReference type="ARBA" id="ARBA00022490"/>
    </source>
</evidence>
<keyword evidence="7 8" id="KW-0501">Molybdenum cofactor biosynthesis</keyword>
<feature type="domain" description="MobA-like NTP transferase" evidence="9">
    <location>
        <begin position="5"/>
        <end position="160"/>
    </location>
</feature>
<keyword evidence="6 8" id="KW-0342">GTP-binding</keyword>
<dbReference type="HAMAP" id="MF_00316">
    <property type="entry name" value="MobA"/>
    <property type="match status" value="1"/>
</dbReference>
<feature type="binding site" evidence="8">
    <location>
        <begin position="8"/>
        <end position="10"/>
    </location>
    <ligand>
        <name>GTP</name>
        <dbReference type="ChEBI" id="CHEBI:37565"/>
    </ligand>
</feature>
<evidence type="ECO:0000256" key="6">
    <source>
        <dbReference type="ARBA" id="ARBA00023134"/>
    </source>
</evidence>
<accession>A0A917DZ96</accession>
<comment type="caution">
    <text evidence="10">The sequence shown here is derived from an EMBL/GenBank/DDBJ whole genome shotgun (WGS) entry which is preliminary data.</text>
</comment>
<dbReference type="EC" id="2.7.7.77" evidence="8"/>
<dbReference type="EMBL" id="BMIQ01000001">
    <property type="protein sequence ID" value="GGD86747.1"/>
    <property type="molecule type" value="Genomic_DNA"/>
</dbReference>
<comment type="cofactor">
    <cofactor evidence="8">
        <name>Mg(2+)</name>
        <dbReference type="ChEBI" id="CHEBI:18420"/>
    </cofactor>
</comment>
<evidence type="ECO:0000256" key="4">
    <source>
        <dbReference type="ARBA" id="ARBA00022741"/>
    </source>
</evidence>
<comment type="catalytic activity">
    <reaction evidence="8">
        <text>Mo-molybdopterin + GTP + H(+) = Mo-molybdopterin guanine dinucleotide + diphosphate</text>
        <dbReference type="Rhea" id="RHEA:34243"/>
        <dbReference type="ChEBI" id="CHEBI:15378"/>
        <dbReference type="ChEBI" id="CHEBI:33019"/>
        <dbReference type="ChEBI" id="CHEBI:37565"/>
        <dbReference type="ChEBI" id="CHEBI:71302"/>
        <dbReference type="ChEBI" id="CHEBI:71310"/>
        <dbReference type="EC" id="2.7.7.77"/>
    </reaction>
</comment>
<comment type="caution">
    <text evidence="8">Lacks conserved residue(s) required for the propagation of feature annotation.</text>
</comment>
<dbReference type="PANTHER" id="PTHR19136">
    <property type="entry name" value="MOLYBDENUM COFACTOR GUANYLYLTRANSFERASE"/>
    <property type="match status" value="1"/>
</dbReference>
<feature type="binding site" evidence="8">
    <location>
        <position position="102"/>
    </location>
    <ligand>
        <name>GTP</name>
        <dbReference type="ChEBI" id="CHEBI:37565"/>
    </ligand>
</feature>
<dbReference type="Gene3D" id="3.90.550.10">
    <property type="entry name" value="Spore Coat Polysaccharide Biosynthesis Protein SpsA, Chain A"/>
    <property type="match status" value="1"/>
</dbReference>
<evidence type="ECO:0000256" key="7">
    <source>
        <dbReference type="ARBA" id="ARBA00023150"/>
    </source>
</evidence>
<evidence type="ECO:0000259" key="9">
    <source>
        <dbReference type="Pfam" id="PF12804"/>
    </source>
</evidence>
<dbReference type="PANTHER" id="PTHR19136:SF81">
    <property type="entry name" value="MOLYBDENUM COFACTOR GUANYLYLTRANSFERASE"/>
    <property type="match status" value="1"/>
</dbReference>
<dbReference type="InterPro" id="IPR025877">
    <property type="entry name" value="MobA-like_NTP_Trfase"/>
</dbReference>
<keyword evidence="1 8" id="KW-0963">Cytoplasm</keyword>
<comment type="function">
    <text evidence="8">Transfers a GMP moiety from GTP to Mo-molybdopterin (Mo-MPT) cofactor (Moco or molybdenum cofactor) to form Mo-molybdopterin guanine dinucleotide (Mo-MGD) cofactor.</text>
</comment>
<keyword evidence="11" id="KW-1185">Reference proteome</keyword>
<feature type="binding site" evidence="8">
    <location>
        <position position="67"/>
    </location>
    <ligand>
        <name>GTP</name>
        <dbReference type="ChEBI" id="CHEBI:37565"/>
    </ligand>
</feature>
<dbReference type="SUPFAM" id="SSF53448">
    <property type="entry name" value="Nucleotide-diphospho-sugar transferases"/>
    <property type="match status" value="1"/>
</dbReference>
<dbReference type="CDD" id="cd02503">
    <property type="entry name" value="MobA"/>
    <property type="match status" value="1"/>
</dbReference>
<keyword evidence="5 8" id="KW-0460">Magnesium</keyword>
<reference evidence="10" key="2">
    <citation type="submission" date="2020-09" db="EMBL/GenBank/DDBJ databases">
        <authorList>
            <person name="Sun Q."/>
            <person name="Zhou Y."/>
        </authorList>
    </citation>
    <scope>NUCLEOTIDE SEQUENCE</scope>
    <source>
        <strain evidence="10">CGMCC 1.15367</strain>
    </source>
</reference>
<reference evidence="10" key="1">
    <citation type="journal article" date="2014" name="Int. J. Syst. Evol. Microbiol.">
        <title>Complete genome sequence of Corynebacterium casei LMG S-19264T (=DSM 44701T), isolated from a smear-ripened cheese.</title>
        <authorList>
            <consortium name="US DOE Joint Genome Institute (JGI-PGF)"/>
            <person name="Walter F."/>
            <person name="Albersmeier A."/>
            <person name="Kalinowski J."/>
            <person name="Ruckert C."/>
        </authorList>
    </citation>
    <scope>NUCLEOTIDE SEQUENCE</scope>
    <source>
        <strain evidence="10">CGMCC 1.15367</strain>
    </source>
</reference>
<dbReference type="AlphaFoldDB" id="A0A917DZ96"/>
<dbReference type="GO" id="GO:0061603">
    <property type="term" value="F:molybdenum cofactor guanylyltransferase activity"/>
    <property type="evidence" value="ECO:0007669"/>
    <property type="project" value="UniProtKB-EC"/>
</dbReference>
<evidence type="ECO:0000313" key="11">
    <source>
        <dbReference type="Proteomes" id="UP000644699"/>
    </source>
</evidence>
<evidence type="ECO:0000256" key="3">
    <source>
        <dbReference type="ARBA" id="ARBA00022723"/>
    </source>
</evidence>
<name>A0A917DZ96_9HYPH</name>
<dbReference type="GO" id="GO:0046872">
    <property type="term" value="F:metal ion binding"/>
    <property type="evidence" value="ECO:0007669"/>
    <property type="project" value="UniProtKB-KW"/>
</dbReference>
<keyword evidence="4 8" id="KW-0547">Nucleotide-binding</keyword>
<feature type="binding site" evidence="8">
    <location>
        <position position="22"/>
    </location>
    <ligand>
        <name>GTP</name>
        <dbReference type="ChEBI" id="CHEBI:37565"/>
    </ligand>
</feature>
<comment type="subunit">
    <text evidence="8">Monomer.</text>
</comment>
<dbReference type="RefSeq" id="WP_188906346.1">
    <property type="nucleotide sequence ID" value="NZ_BMIQ01000001.1"/>
</dbReference>
<dbReference type="InterPro" id="IPR013482">
    <property type="entry name" value="Molybde_CF_guanTrfase"/>
</dbReference>
<gene>
    <name evidence="8 10" type="primary">mobA</name>
    <name evidence="10" type="ORF">GCM10011390_01690</name>
</gene>
<evidence type="ECO:0000256" key="8">
    <source>
        <dbReference type="HAMAP-Rule" id="MF_00316"/>
    </source>
</evidence>
<proteinExistence type="inferred from homology"/>
<organism evidence="10 11">
    <name type="scientific">Aureimonas endophytica</name>
    <dbReference type="NCBI Taxonomy" id="2027858"/>
    <lineage>
        <taxon>Bacteria</taxon>
        <taxon>Pseudomonadati</taxon>
        <taxon>Pseudomonadota</taxon>
        <taxon>Alphaproteobacteria</taxon>
        <taxon>Hyphomicrobiales</taxon>
        <taxon>Aurantimonadaceae</taxon>
        <taxon>Aureimonas</taxon>
    </lineage>
</organism>
<dbReference type="GO" id="GO:0005525">
    <property type="term" value="F:GTP binding"/>
    <property type="evidence" value="ECO:0007669"/>
    <property type="project" value="UniProtKB-UniRule"/>
</dbReference>
<keyword evidence="2 8" id="KW-0808">Transferase</keyword>
<dbReference type="InterPro" id="IPR029044">
    <property type="entry name" value="Nucleotide-diphossugar_trans"/>
</dbReference>
<comment type="domain">
    <text evidence="8">The N-terminal domain determines nucleotide recognition and specific binding, while the C-terminal domain determines the specific binding to the target protein.</text>
</comment>
<sequence length="202" mass="21253">MRVAAVILAGGRGSRLSADRPKPLVELRGRPLVAHVLDRLALPFAPILISAADPAAFAGLDLPIVSDRVPDFQGPLAGLDAAAAFLRREEPGATHLLSLPGDTPFLPPDIAARLGAAGGEGPRLASFAGRLQPVAALWPLPALDELADHLSTASDRSLLGFAHRFGFEDIPFAPSAEAPRGDPFFNVNTPEELAEARAWISR</sequence>
<keyword evidence="3 8" id="KW-0479">Metal-binding</keyword>
<comment type="subcellular location">
    <subcellularLocation>
        <location evidence="8">Cytoplasm</location>
    </subcellularLocation>
</comment>
<comment type="similarity">
    <text evidence="8">Belongs to the MobA family.</text>
</comment>
<evidence type="ECO:0000313" key="10">
    <source>
        <dbReference type="EMBL" id="GGD86747.1"/>
    </source>
</evidence>
<dbReference type="GO" id="GO:1902758">
    <property type="term" value="P:bis(molybdopterin guanine dinucleotide)molybdenum biosynthetic process"/>
    <property type="evidence" value="ECO:0007669"/>
    <property type="project" value="TreeGrafter"/>
</dbReference>
<evidence type="ECO:0000256" key="5">
    <source>
        <dbReference type="ARBA" id="ARBA00022842"/>
    </source>
</evidence>
<dbReference type="GO" id="GO:0005737">
    <property type="term" value="C:cytoplasm"/>
    <property type="evidence" value="ECO:0007669"/>
    <property type="project" value="UniProtKB-SubCell"/>
</dbReference>